<gene>
    <name evidence="17" type="ORF">BN980_GECA09s01066g</name>
</gene>
<dbReference type="SUPFAM" id="SSF56784">
    <property type="entry name" value="HAD-like"/>
    <property type="match status" value="1"/>
</dbReference>
<dbReference type="PANTHER" id="PTHR42861">
    <property type="entry name" value="CALCIUM-TRANSPORTING ATPASE"/>
    <property type="match status" value="1"/>
</dbReference>
<dbReference type="GO" id="GO:0005388">
    <property type="term" value="F:P-type calcium transporter activity"/>
    <property type="evidence" value="ECO:0007669"/>
    <property type="project" value="UniProtKB-EC"/>
</dbReference>
<feature type="transmembrane region" description="Helical" evidence="14">
    <location>
        <begin position="287"/>
        <end position="306"/>
    </location>
</feature>
<feature type="transmembrane region" description="Helical" evidence="14">
    <location>
        <begin position="902"/>
        <end position="920"/>
    </location>
</feature>
<dbReference type="SFLD" id="SFLDF00027">
    <property type="entry name" value="p-type_atpase"/>
    <property type="match status" value="1"/>
</dbReference>
<dbReference type="InterPro" id="IPR044492">
    <property type="entry name" value="P_typ_ATPase_HD_dom"/>
</dbReference>
<proteinExistence type="inferred from homology"/>
<dbReference type="GO" id="GO:0005524">
    <property type="term" value="F:ATP binding"/>
    <property type="evidence" value="ECO:0007669"/>
    <property type="project" value="UniProtKB-KW"/>
</dbReference>
<evidence type="ECO:0000313" key="17">
    <source>
        <dbReference type="EMBL" id="CDO54903.1"/>
    </source>
</evidence>
<evidence type="ECO:0000256" key="10">
    <source>
        <dbReference type="ARBA" id="ARBA00022989"/>
    </source>
</evidence>
<dbReference type="SUPFAM" id="SSF81665">
    <property type="entry name" value="Calcium ATPase, transmembrane domain M"/>
    <property type="match status" value="1"/>
</dbReference>
<keyword evidence="5 14" id="KW-0812">Transmembrane</keyword>
<dbReference type="EMBL" id="CCBN010000009">
    <property type="protein sequence ID" value="CDO54903.1"/>
    <property type="molecule type" value="Genomic_DNA"/>
</dbReference>
<dbReference type="NCBIfam" id="TIGR01522">
    <property type="entry name" value="ATPase-IIA2_Ca"/>
    <property type="match status" value="1"/>
</dbReference>
<protein>
    <recommendedName>
        <fullName evidence="14">Calcium-transporting ATPase</fullName>
        <ecNumber evidence="14">7.2.2.10</ecNumber>
    </recommendedName>
</protein>
<evidence type="ECO:0000256" key="14">
    <source>
        <dbReference type="RuleBase" id="RU361146"/>
    </source>
</evidence>
<dbReference type="InterPro" id="IPR023214">
    <property type="entry name" value="HAD_sf"/>
</dbReference>
<dbReference type="Pfam" id="PF00689">
    <property type="entry name" value="Cation_ATPase_C"/>
    <property type="match status" value="1"/>
</dbReference>
<dbReference type="InterPro" id="IPR023299">
    <property type="entry name" value="ATPase_P-typ_cyto_dom_N"/>
</dbReference>
<evidence type="ECO:0000256" key="8">
    <source>
        <dbReference type="ARBA" id="ARBA00022840"/>
    </source>
</evidence>
<dbReference type="Gene3D" id="3.40.1110.10">
    <property type="entry name" value="Calcium-transporting ATPase, cytoplasmic domain N"/>
    <property type="match status" value="1"/>
</dbReference>
<dbReference type="InterPro" id="IPR004014">
    <property type="entry name" value="ATPase_P-typ_cation-transptr_N"/>
</dbReference>
<dbReference type="PROSITE" id="PS00154">
    <property type="entry name" value="ATPASE_E1_E2"/>
    <property type="match status" value="1"/>
</dbReference>
<dbReference type="Gene3D" id="2.70.150.10">
    <property type="entry name" value="Calcium-transporting ATPase, cytoplasmic transduction domain A"/>
    <property type="match status" value="1"/>
</dbReference>
<dbReference type="GO" id="GO:0016887">
    <property type="term" value="F:ATP hydrolysis activity"/>
    <property type="evidence" value="ECO:0007669"/>
    <property type="project" value="InterPro"/>
</dbReference>
<dbReference type="InterPro" id="IPR023298">
    <property type="entry name" value="ATPase_P-typ_TM_dom_sf"/>
</dbReference>
<dbReference type="Gene3D" id="3.40.50.1000">
    <property type="entry name" value="HAD superfamily/HAD-like"/>
    <property type="match status" value="1"/>
</dbReference>
<keyword evidence="12 14" id="KW-0472">Membrane</keyword>
<dbReference type="FunFam" id="2.70.150.10:FF:000008">
    <property type="entry name" value="Calcium-transporting ATPase"/>
    <property type="match status" value="1"/>
</dbReference>
<accession>A0A0J9XCF0</accession>
<comment type="subcellular location">
    <subcellularLocation>
        <location evidence="1">Endomembrane system</location>
        <topology evidence="1">Multi-pass membrane protein</topology>
    </subcellularLocation>
    <subcellularLocation>
        <location evidence="14">Membrane</location>
        <topology evidence="14">Multi-pass membrane protein</topology>
    </subcellularLocation>
</comment>
<evidence type="ECO:0000256" key="5">
    <source>
        <dbReference type="ARBA" id="ARBA00022692"/>
    </source>
</evidence>
<evidence type="ECO:0000256" key="11">
    <source>
        <dbReference type="ARBA" id="ARBA00023065"/>
    </source>
</evidence>
<keyword evidence="11 14" id="KW-0406">Ion transport</keyword>
<evidence type="ECO:0000259" key="16">
    <source>
        <dbReference type="SMART" id="SM00831"/>
    </source>
</evidence>
<keyword evidence="9" id="KW-1278">Translocase</keyword>
<dbReference type="InterPro" id="IPR059000">
    <property type="entry name" value="ATPase_P-type_domA"/>
</dbReference>
<dbReference type="SMART" id="SM00831">
    <property type="entry name" value="Cation_ATPase_N"/>
    <property type="match status" value="1"/>
</dbReference>
<keyword evidence="2 14" id="KW-0813">Transport</keyword>
<dbReference type="GO" id="GO:0012505">
    <property type="term" value="C:endomembrane system"/>
    <property type="evidence" value="ECO:0007669"/>
    <property type="project" value="UniProtKB-SubCell"/>
</dbReference>
<evidence type="ECO:0000256" key="2">
    <source>
        <dbReference type="ARBA" id="ARBA00022448"/>
    </source>
</evidence>
<evidence type="ECO:0000256" key="15">
    <source>
        <dbReference type="SAM" id="MobiDB-lite"/>
    </source>
</evidence>
<feature type="transmembrane region" description="Helical" evidence="14">
    <location>
        <begin position="82"/>
        <end position="101"/>
    </location>
</feature>
<dbReference type="InterPro" id="IPR008250">
    <property type="entry name" value="ATPase_P-typ_transduc_dom_A_sf"/>
</dbReference>
<dbReference type="Gene3D" id="1.20.1110.10">
    <property type="entry name" value="Calcium-transporting ATPase, transmembrane domain"/>
    <property type="match status" value="1"/>
</dbReference>
<comment type="caution">
    <text evidence="14">Lacks conserved residue(s) required for the propagation of feature annotation.</text>
</comment>
<organism evidence="17 18">
    <name type="scientific">Geotrichum candidum</name>
    <name type="common">Oospora lactis</name>
    <name type="synonym">Dipodascus geotrichum</name>
    <dbReference type="NCBI Taxonomy" id="1173061"/>
    <lineage>
        <taxon>Eukaryota</taxon>
        <taxon>Fungi</taxon>
        <taxon>Dikarya</taxon>
        <taxon>Ascomycota</taxon>
        <taxon>Saccharomycotina</taxon>
        <taxon>Dipodascomycetes</taxon>
        <taxon>Dipodascales</taxon>
        <taxon>Dipodascaceae</taxon>
        <taxon>Geotrichum</taxon>
    </lineage>
</organism>
<dbReference type="AlphaFoldDB" id="A0A0J9XCF0"/>
<dbReference type="Proteomes" id="UP000242525">
    <property type="component" value="Unassembled WGS sequence"/>
</dbReference>
<dbReference type="SUPFAM" id="SSF81653">
    <property type="entry name" value="Calcium ATPase, transduction domain A"/>
    <property type="match status" value="1"/>
</dbReference>
<evidence type="ECO:0000256" key="9">
    <source>
        <dbReference type="ARBA" id="ARBA00022967"/>
    </source>
</evidence>
<comment type="similarity">
    <text evidence="13 14">Belongs to the cation transport ATPase (P-type) (TC 3.A.3) family.</text>
</comment>
<evidence type="ECO:0000256" key="7">
    <source>
        <dbReference type="ARBA" id="ARBA00022837"/>
    </source>
</evidence>
<dbReference type="OrthoDB" id="3352408at2759"/>
<dbReference type="FunFam" id="3.40.50.1000:FF:000028">
    <property type="entry name" value="Calcium-transporting P-type ATPase, putative"/>
    <property type="match status" value="1"/>
</dbReference>
<feature type="transmembrane region" description="Helical" evidence="14">
    <location>
        <begin position="875"/>
        <end position="896"/>
    </location>
</feature>
<feature type="transmembrane region" description="Helical" evidence="14">
    <location>
        <begin position="312"/>
        <end position="341"/>
    </location>
</feature>
<evidence type="ECO:0000256" key="12">
    <source>
        <dbReference type="ARBA" id="ARBA00023136"/>
    </source>
</evidence>
<feature type="compositionally biased region" description="Polar residues" evidence="15">
    <location>
        <begin position="192"/>
        <end position="204"/>
    </location>
</feature>
<keyword evidence="18" id="KW-1185">Reference proteome</keyword>
<evidence type="ECO:0000313" key="18">
    <source>
        <dbReference type="Proteomes" id="UP000242525"/>
    </source>
</evidence>
<feature type="region of interest" description="Disordered" evidence="15">
    <location>
        <begin position="192"/>
        <end position="216"/>
    </location>
</feature>
<dbReference type="SFLD" id="SFLDS00003">
    <property type="entry name" value="Haloacid_Dehalogenase"/>
    <property type="match status" value="1"/>
</dbReference>
<feature type="domain" description="Cation-transporting P-type ATPase N-terminal" evidence="16">
    <location>
        <begin position="27"/>
        <end position="103"/>
    </location>
</feature>
<dbReference type="GO" id="GO:0016020">
    <property type="term" value="C:membrane"/>
    <property type="evidence" value="ECO:0007669"/>
    <property type="project" value="UniProtKB-SubCell"/>
</dbReference>
<evidence type="ECO:0000256" key="1">
    <source>
        <dbReference type="ARBA" id="ARBA00004127"/>
    </source>
</evidence>
<dbReference type="PRINTS" id="PR00120">
    <property type="entry name" value="HATPASE"/>
</dbReference>
<keyword evidence="3" id="KW-0597">Phosphoprotein</keyword>
<dbReference type="InterPro" id="IPR006413">
    <property type="entry name" value="P-type_ATPase_IIA_PMR1"/>
</dbReference>
<dbReference type="Pfam" id="PF00690">
    <property type="entry name" value="Cation_ATPase_N"/>
    <property type="match status" value="1"/>
</dbReference>
<feature type="transmembrane region" description="Helical" evidence="14">
    <location>
        <begin position="838"/>
        <end position="854"/>
    </location>
</feature>
<reference evidence="17" key="1">
    <citation type="submission" date="2014-03" db="EMBL/GenBank/DDBJ databases">
        <authorList>
            <person name="Casaregola S."/>
        </authorList>
    </citation>
    <scope>NUCLEOTIDE SEQUENCE [LARGE SCALE GENOMIC DNA]</scope>
    <source>
        <strain evidence="17">CLIB 918</strain>
    </source>
</reference>
<keyword evidence="7 14" id="KW-0106">Calcium</keyword>
<evidence type="ECO:0000256" key="3">
    <source>
        <dbReference type="ARBA" id="ARBA00022553"/>
    </source>
</evidence>
<dbReference type="InterPro" id="IPR036412">
    <property type="entry name" value="HAD-like_sf"/>
</dbReference>
<comment type="function">
    <text evidence="14">Catalyzes the hydrolysis of ATP coupled with the transport of calcium.</text>
</comment>
<evidence type="ECO:0000256" key="13">
    <source>
        <dbReference type="ARBA" id="ARBA00038148"/>
    </source>
</evidence>
<keyword evidence="4 14" id="KW-0109">Calcium transport</keyword>
<dbReference type="EC" id="7.2.2.10" evidence="14"/>
<dbReference type="InterPro" id="IPR006068">
    <property type="entry name" value="ATPase_P-typ_cation-transptr_C"/>
</dbReference>
<comment type="caution">
    <text evidence="17">The sequence shown here is derived from an EMBL/GenBank/DDBJ whole genome shotgun (WGS) entry which is preliminary data.</text>
</comment>
<feature type="transmembrane region" description="Helical" evidence="14">
    <location>
        <begin position="804"/>
        <end position="823"/>
    </location>
</feature>
<keyword evidence="10 14" id="KW-1133">Transmembrane helix</keyword>
<dbReference type="InterPro" id="IPR018303">
    <property type="entry name" value="ATPase_P-typ_P_site"/>
</dbReference>
<keyword evidence="8 14" id="KW-0067">ATP-binding</keyword>
<dbReference type="InterPro" id="IPR001757">
    <property type="entry name" value="P_typ_ATPase"/>
</dbReference>
<evidence type="ECO:0000256" key="4">
    <source>
        <dbReference type="ARBA" id="ARBA00022568"/>
    </source>
</evidence>
<dbReference type="STRING" id="1173061.A0A0J9XCF0"/>
<sequence>MGFKSDKDDENVELKPLSGSNNTPSARFCTLSVEETVAQLHTSATNGLDSPQDVNYRKSVHGLNELTGEEEDSLIKKFLMQFYENPLILLLVGSALISFVMGNRDDAISITLAILIVITVGFVQEYKSEKSLEALSRLVPPSCHLTRGANNTQTVLASNLVPGDLVHFNVGDRIPADIRLTEAHHLEIDESNLTGEAQPASKSTEAIIPPGSDASNPLSSHFNGNIPIVERHNIAYMGTLTCNGRGSGIVVGTGRDTEFGTVFGMMDEIDKPKTPLQVSMDKLGKELSLMSFGVIGLICLVGVIQGRSWLDMFTISVSLAVAAIPEGLPIIVTVTLALGVLRMADEKAIMRRLPSVETLGSVNVICTDKTGTLTMNKMTLTKLWTVDMGDTKDKGPKPWVSISENIHDETVTKVDDSVVELLKTGTLCTTAMFSTDTNKYVGNPVDIALLESLKRFDMEDLRSTRSITGQIPFSSSRKWMAISSHTGDKSVSTVYTKGAMTKILPACTQYVTKTGELAPLDDEHRKIVINIEKKMASEGLRILAMAYGSDKGDMIKSQELKDMVFTGLVGMYDPPRPGVQGAIQKLMRGGVRVIMITGDSEATGESIARQIGIPLTAGEKSVMNGDELERLTTEELANAMNYVSVFARTSPENKMIIVRALQARGDIVGMTGDGVNDAPALKLADIGISMGQSGTDVAKEASDMILVDDDFPTILSAIKEGKSIFTNIQSFLKFQLSTSAAALSLVSISTLFGLPTPLNAMQILWINIIMDGPPAQSLGVEPVDPSVMNKPPRSRNDHVLTKQVIKRVLQSALIVLLGTLWVYRSEMKDGVVTARDTTMTFTCFVFFDMFNALASRSATKSVFEIGIFSNQMFNLSVGGSILGQLAVIYLPFFQGIFQTEALSFGDLVYLVALTSSVWWFEELRKYWAKRTAVNLGGYSSNV</sequence>
<dbReference type="SUPFAM" id="SSF81660">
    <property type="entry name" value="Metal cation-transporting ATPase, ATP-binding domain N"/>
    <property type="match status" value="1"/>
</dbReference>
<evidence type="ECO:0000256" key="6">
    <source>
        <dbReference type="ARBA" id="ARBA00022741"/>
    </source>
</evidence>
<comment type="catalytic activity">
    <reaction evidence="14">
        <text>Ca(2+)(in) + ATP + H2O = Ca(2+)(out) + ADP + phosphate + H(+)</text>
        <dbReference type="Rhea" id="RHEA:18105"/>
        <dbReference type="ChEBI" id="CHEBI:15377"/>
        <dbReference type="ChEBI" id="CHEBI:15378"/>
        <dbReference type="ChEBI" id="CHEBI:29108"/>
        <dbReference type="ChEBI" id="CHEBI:30616"/>
        <dbReference type="ChEBI" id="CHEBI:43474"/>
        <dbReference type="ChEBI" id="CHEBI:456216"/>
        <dbReference type="EC" id="7.2.2.10"/>
    </reaction>
</comment>
<dbReference type="SFLD" id="SFLDG00002">
    <property type="entry name" value="C1.7:_P-type_atpase_like"/>
    <property type="match status" value="1"/>
</dbReference>
<keyword evidence="6 14" id="KW-0547">Nucleotide-binding</keyword>
<dbReference type="Pfam" id="PF13246">
    <property type="entry name" value="Cation_ATPase"/>
    <property type="match status" value="1"/>
</dbReference>
<name>A0A0J9XCF0_GEOCN</name>
<feature type="transmembrane region" description="Helical" evidence="14">
    <location>
        <begin position="107"/>
        <end position="123"/>
    </location>
</feature>
<dbReference type="NCBIfam" id="TIGR01494">
    <property type="entry name" value="ATPase_P-type"/>
    <property type="match status" value="2"/>
</dbReference>
<dbReference type="PRINTS" id="PR00119">
    <property type="entry name" value="CATATPASE"/>
</dbReference>
<dbReference type="Pfam" id="PF00122">
    <property type="entry name" value="E1-E2_ATPase"/>
    <property type="match status" value="1"/>
</dbReference>